<dbReference type="Pfam" id="PF09134">
    <property type="entry name" value="Invasin_D3"/>
    <property type="match status" value="1"/>
</dbReference>
<protein>
    <recommendedName>
        <fullName evidence="5">Big-1 domain-containing protein</fullName>
    </recommendedName>
</protein>
<dbReference type="Proteomes" id="UP000177481">
    <property type="component" value="Unassembled WGS sequence"/>
</dbReference>
<keyword evidence="3" id="KW-0812">Transmembrane</keyword>
<evidence type="ECO:0000313" key="6">
    <source>
        <dbReference type="EMBL" id="OGD64705.1"/>
    </source>
</evidence>
<evidence type="ECO:0000313" key="7">
    <source>
        <dbReference type="Proteomes" id="UP000177481"/>
    </source>
</evidence>
<dbReference type="InterPro" id="IPR013783">
    <property type="entry name" value="Ig-like_fold"/>
</dbReference>
<dbReference type="InterPro" id="IPR008964">
    <property type="entry name" value="Invasin/intimin_cell_adhesion"/>
</dbReference>
<keyword evidence="4" id="KW-0732">Signal</keyword>
<dbReference type="InterPro" id="IPR003344">
    <property type="entry name" value="Big_1_dom"/>
</dbReference>
<evidence type="ECO:0000256" key="4">
    <source>
        <dbReference type="SAM" id="SignalP"/>
    </source>
</evidence>
<gene>
    <name evidence="6" type="ORF">A3A71_01460</name>
</gene>
<dbReference type="STRING" id="1797471.A3A71_01460"/>
<feature type="transmembrane region" description="Helical" evidence="3">
    <location>
        <begin position="194"/>
        <end position="215"/>
    </location>
</feature>
<comment type="similarity">
    <text evidence="1">Belongs to the intimin/invasin family.</text>
</comment>
<dbReference type="Gene3D" id="2.60.40.10">
    <property type="entry name" value="Immunoglobulins"/>
    <property type="match status" value="1"/>
</dbReference>
<dbReference type="AlphaFoldDB" id="A0A1F5EBD8"/>
<dbReference type="InterPro" id="IPR015217">
    <property type="entry name" value="Invasin_dom_3"/>
</dbReference>
<feature type="coiled-coil region" evidence="2">
    <location>
        <begin position="235"/>
        <end position="262"/>
    </location>
</feature>
<dbReference type="EMBL" id="MEZX01000002">
    <property type="protein sequence ID" value="OGD64705.1"/>
    <property type="molecule type" value="Genomic_DNA"/>
</dbReference>
<dbReference type="SMART" id="SM00634">
    <property type="entry name" value="BID_1"/>
    <property type="match status" value="1"/>
</dbReference>
<accession>A0A1F5EBD8</accession>
<evidence type="ECO:0000256" key="3">
    <source>
        <dbReference type="SAM" id="Phobius"/>
    </source>
</evidence>
<feature type="chain" id="PRO_5009518317" description="Big-1 domain-containing protein" evidence="4">
    <location>
        <begin position="21"/>
        <end position="277"/>
    </location>
</feature>
<keyword evidence="2" id="KW-0175">Coiled coil</keyword>
<sequence length="277" mass="29720">MKLKLALLSFFIFAPTIALAQSSTISATVVSSVSPSISTFVSDLSSLPADGTSLVVLTLTTKNKFGTPLPNKSAEVSSNRGEIEKIRCYDGSSLTNDNTATTDTDGVARCVASSTAPGEATFTAVVDTVTINDKPVVTFTPLPISNVVSITITVPPLLPGRDPLNVPLFTAEPPGQGQPGDKLVNTKVSVSIPFWLFLIVFIFIIAWPILLAVFLSQSRRLRVILEAGEKDQEKEKQLLERILQLEKQIDTKETAIAVEEKTIENKIDAATQPPPVS</sequence>
<organism evidence="6 7">
    <name type="scientific">Candidatus Berkelbacteria bacterium RIFCSPLOWO2_01_FULL_50_28</name>
    <dbReference type="NCBI Taxonomy" id="1797471"/>
    <lineage>
        <taxon>Bacteria</taxon>
        <taxon>Candidatus Berkelbacteria</taxon>
    </lineage>
</organism>
<dbReference type="SUPFAM" id="SSF49373">
    <property type="entry name" value="Invasin/intimin cell-adhesion fragments"/>
    <property type="match status" value="1"/>
</dbReference>
<comment type="caution">
    <text evidence="6">The sequence shown here is derived from an EMBL/GenBank/DDBJ whole genome shotgun (WGS) entry which is preliminary data.</text>
</comment>
<feature type="signal peptide" evidence="4">
    <location>
        <begin position="1"/>
        <end position="20"/>
    </location>
</feature>
<name>A0A1F5EBD8_9BACT</name>
<reference evidence="6 7" key="1">
    <citation type="journal article" date="2016" name="Nat. Commun.">
        <title>Thousands of microbial genomes shed light on interconnected biogeochemical processes in an aquifer system.</title>
        <authorList>
            <person name="Anantharaman K."/>
            <person name="Brown C.T."/>
            <person name="Hug L.A."/>
            <person name="Sharon I."/>
            <person name="Castelle C.J."/>
            <person name="Probst A.J."/>
            <person name="Thomas B.C."/>
            <person name="Singh A."/>
            <person name="Wilkins M.J."/>
            <person name="Karaoz U."/>
            <person name="Brodie E.L."/>
            <person name="Williams K.H."/>
            <person name="Hubbard S.S."/>
            <person name="Banfield J.F."/>
        </authorList>
    </citation>
    <scope>NUCLEOTIDE SEQUENCE [LARGE SCALE GENOMIC DNA]</scope>
</reference>
<dbReference type="PROSITE" id="PS51127">
    <property type="entry name" value="BIG1"/>
    <property type="match status" value="1"/>
</dbReference>
<evidence type="ECO:0000256" key="2">
    <source>
        <dbReference type="SAM" id="Coils"/>
    </source>
</evidence>
<keyword evidence="3" id="KW-0472">Membrane</keyword>
<feature type="domain" description="Big-1" evidence="5">
    <location>
        <begin position="37"/>
        <end position="140"/>
    </location>
</feature>
<evidence type="ECO:0000256" key="1">
    <source>
        <dbReference type="ARBA" id="ARBA00010116"/>
    </source>
</evidence>
<keyword evidence="3" id="KW-1133">Transmembrane helix</keyword>
<proteinExistence type="inferred from homology"/>
<evidence type="ECO:0000259" key="5">
    <source>
        <dbReference type="PROSITE" id="PS51127"/>
    </source>
</evidence>